<evidence type="ECO:0000259" key="1">
    <source>
        <dbReference type="Pfam" id="PF05199"/>
    </source>
</evidence>
<name>U6JWY6_9EIME</name>
<feature type="domain" description="Glucose-methanol-choline oxidoreductase C-terminal" evidence="1">
    <location>
        <begin position="183"/>
        <end position="251"/>
    </location>
</feature>
<dbReference type="Proteomes" id="UP000030744">
    <property type="component" value="Unassembled WGS sequence"/>
</dbReference>
<dbReference type="Gene3D" id="3.50.50.60">
    <property type="entry name" value="FAD/NAD(P)-binding domain"/>
    <property type="match status" value="1"/>
</dbReference>
<dbReference type="VEuPathDB" id="ToxoDB:EMH_0037170"/>
<dbReference type="AlphaFoldDB" id="U6JWY6"/>
<organism evidence="2 3">
    <name type="scientific">Eimeria mitis</name>
    <dbReference type="NCBI Taxonomy" id="44415"/>
    <lineage>
        <taxon>Eukaryota</taxon>
        <taxon>Sar</taxon>
        <taxon>Alveolata</taxon>
        <taxon>Apicomplexa</taxon>
        <taxon>Conoidasida</taxon>
        <taxon>Coccidia</taxon>
        <taxon>Eucoccidiorida</taxon>
        <taxon>Eimeriorina</taxon>
        <taxon>Eimeriidae</taxon>
        <taxon>Eimeria</taxon>
    </lineage>
</organism>
<gene>
    <name evidence="2" type="ORF">EMH_0037170</name>
</gene>
<dbReference type="SUPFAM" id="SSF51905">
    <property type="entry name" value="FAD/NAD(P)-binding domain"/>
    <property type="match status" value="1"/>
</dbReference>
<evidence type="ECO:0000313" key="3">
    <source>
        <dbReference type="Proteomes" id="UP000030744"/>
    </source>
</evidence>
<dbReference type="InterPro" id="IPR036188">
    <property type="entry name" value="FAD/NAD-bd_sf"/>
</dbReference>
<dbReference type="Gene3D" id="3.30.410.40">
    <property type="match status" value="1"/>
</dbReference>
<protein>
    <recommendedName>
        <fullName evidence="1">Glucose-methanol-choline oxidoreductase C-terminal domain-containing protein</fullName>
    </recommendedName>
</protein>
<dbReference type="GO" id="GO:0016614">
    <property type="term" value="F:oxidoreductase activity, acting on CH-OH group of donors"/>
    <property type="evidence" value="ECO:0007669"/>
    <property type="project" value="InterPro"/>
</dbReference>
<evidence type="ECO:0000313" key="2">
    <source>
        <dbReference type="EMBL" id="CDJ28033.1"/>
    </source>
</evidence>
<dbReference type="InterPro" id="IPR051871">
    <property type="entry name" value="GMC_Oxidoreductase-Related"/>
</dbReference>
<proteinExistence type="predicted"/>
<accession>U6JWY6</accession>
<dbReference type="Pfam" id="PF05199">
    <property type="entry name" value="GMC_oxred_C"/>
    <property type="match status" value="1"/>
</dbReference>
<sequence length="263" mass="28564">MEKLGIKRRLEAVGFDFAAYRAHVEGTDEAAKDPSLHLGAIGRRLDAELEKVLGSEKMDELKKTADSIKSEELLKAAPNDPTLQQAIEDCKKPCTQKAVEDHTCAKLDVCCTTYGNSKCIRLPGQPTLADQQIKDPYSNADAADSGGAVKKEEFLAPFFGLHTIAAEKSASQQWAATYPPRLPSSQNPKALAKFALSYMTSIGHTYGSAPMGKVVDDKFRVMGLNGLSIVDASVLPQLTRMNPVYTIMSLGRYAGETMLQEHA</sequence>
<dbReference type="RefSeq" id="XP_013350610.1">
    <property type="nucleotide sequence ID" value="XM_013495156.1"/>
</dbReference>
<dbReference type="PANTHER" id="PTHR45968">
    <property type="entry name" value="OSJNBA0019K04.7 PROTEIN"/>
    <property type="match status" value="1"/>
</dbReference>
<dbReference type="InterPro" id="IPR007867">
    <property type="entry name" value="GMC_OxRtase_C"/>
</dbReference>
<dbReference type="GeneID" id="25378497"/>
<keyword evidence="3" id="KW-1185">Reference proteome</keyword>
<dbReference type="EMBL" id="HG680696">
    <property type="protein sequence ID" value="CDJ28033.1"/>
    <property type="molecule type" value="Genomic_DNA"/>
</dbReference>
<reference evidence="2" key="2">
    <citation type="submission" date="2013-10" db="EMBL/GenBank/DDBJ databases">
        <authorList>
            <person name="Aslett M."/>
        </authorList>
    </citation>
    <scope>NUCLEOTIDE SEQUENCE [LARGE SCALE GENOMIC DNA]</scope>
    <source>
        <strain evidence="2">Houghton</strain>
    </source>
</reference>
<dbReference type="PANTHER" id="PTHR45968:SF3">
    <property type="entry name" value="OS04G0573100 PROTEIN"/>
    <property type="match status" value="1"/>
</dbReference>
<dbReference type="OrthoDB" id="269227at2759"/>
<reference evidence="2" key="1">
    <citation type="submission" date="2013-10" db="EMBL/GenBank/DDBJ databases">
        <title>Genomic analysis of the causative agents of coccidiosis in chickens.</title>
        <authorList>
            <person name="Reid A.J."/>
            <person name="Blake D."/>
            <person name="Billington K."/>
            <person name="Browne H."/>
            <person name="Dunn M."/>
            <person name="Hung S."/>
            <person name="Kawahara F."/>
            <person name="Miranda-Saavedra D."/>
            <person name="Mourier T."/>
            <person name="Nagra H."/>
            <person name="Otto T.D."/>
            <person name="Rawlings N."/>
            <person name="Sanchez A."/>
            <person name="Sanders M."/>
            <person name="Subramaniam C."/>
            <person name="Tay Y."/>
            <person name="Dear P."/>
            <person name="Doerig C."/>
            <person name="Gruber A."/>
            <person name="Parkinson J."/>
            <person name="Shirley M."/>
            <person name="Wan K.L."/>
            <person name="Berriman M."/>
            <person name="Tomley F."/>
            <person name="Pain A."/>
        </authorList>
    </citation>
    <scope>NUCLEOTIDE SEQUENCE [LARGE SCALE GENOMIC DNA]</scope>
    <source>
        <strain evidence="2">Houghton</strain>
    </source>
</reference>